<keyword evidence="2" id="KW-1185">Reference proteome</keyword>
<proteinExistence type="predicted"/>
<gene>
    <name evidence="1" type="ORF">P5G59_09385</name>
</gene>
<evidence type="ECO:0000313" key="1">
    <source>
        <dbReference type="EMBL" id="MDN4597352.1"/>
    </source>
</evidence>
<evidence type="ECO:0000313" key="2">
    <source>
        <dbReference type="Proteomes" id="UP001174210"/>
    </source>
</evidence>
<dbReference type="EMBL" id="JAROCB010000002">
    <property type="protein sequence ID" value="MDN4597352.1"/>
    <property type="molecule type" value="Genomic_DNA"/>
</dbReference>
<organism evidence="1 2">
    <name type="scientific">Leifsonia virtsii</name>
    <dbReference type="NCBI Taxonomy" id="3035915"/>
    <lineage>
        <taxon>Bacteria</taxon>
        <taxon>Bacillati</taxon>
        <taxon>Actinomycetota</taxon>
        <taxon>Actinomycetes</taxon>
        <taxon>Micrococcales</taxon>
        <taxon>Microbacteriaceae</taxon>
        <taxon>Leifsonia</taxon>
    </lineage>
</organism>
<reference evidence="1" key="1">
    <citation type="submission" date="2023-03" db="EMBL/GenBank/DDBJ databases">
        <title>MT1 and MT2 Draft Genomes of Novel Species.</title>
        <authorList>
            <person name="Venkateswaran K."/>
        </authorList>
    </citation>
    <scope>NUCLEOTIDE SEQUENCE</scope>
    <source>
        <strain evidence="1">F6_8S_P_1A</strain>
    </source>
</reference>
<comment type="caution">
    <text evidence="1">The sequence shown here is derived from an EMBL/GenBank/DDBJ whole genome shotgun (WGS) entry which is preliminary data.</text>
</comment>
<dbReference type="Proteomes" id="UP001174210">
    <property type="component" value="Unassembled WGS sequence"/>
</dbReference>
<accession>A0ABT8IXA4</accession>
<name>A0ABT8IXA4_9MICO</name>
<sequence>MTHTARSPQGSYSIVLPGTWAAIPLEDEDRLRERVRSLVLERVGRNDRLARVRKEARDELIETAVRARTAGATAFWMSLEVLPGIPLPASLIATDRPWPEETEGLADDVRARLLAARPGAEVLEQRSGPVARTRELGEDAIGELREPSVYLEYSVPYPHGGGLLSISVSAPTARDADLYTAFFDSIVDSLTWAETAS</sequence>
<protein>
    <submittedName>
        <fullName evidence="1">Uncharacterized protein</fullName>
    </submittedName>
</protein>
<dbReference type="RefSeq" id="WP_301218308.1">
    <property type="nucleotide sequence ID" value="NZ_JAROCB010000002.1"/>
</dbReference>